<evidence type="ECO:0000313" key="2">
    <source>
        <dbReference type="EMBL" id="RNA05809.1"/>
    </source>
</evidence>
<keyword evidence="1" id="KW-0812">Transmembrane</keyword>
<dbReference type="Proteomes" id="UP000276133">
    <property type="component" value="Unassembled WGS sequence"/>
</dbReference>
<keyword evidence="1" id="KW-1133">Transmembrane helix</keyword>
<proteinExistence type="predicted"/>
<reference evidence="2 3" key="1">
    <citation type="journal article" date="2018" name="Sci. Rep.">
        <title>Genomic signatures of local adaptation to the degree of environmental predictability in rotifers.</title>
        <authorList>
            <person name="Franch-Gras L."/>
            <person name="Hahn C."/>
            <person name="Garcia-Roger E.M."/>
            <person name="Carmona M.J."/>
            <person name="Serra M."/>
            <person name="Gomez A."/>
        </authorList>
    </citation>
    <scope>NUCLEOTIDE SEQUENCE [LARGE SCALE GENOMIC DNA]</scope>
    <source>
        <strain evidence="2">HYR1</strain>
    </source>
</reference>
<evidence type="ECO:0000256" key="1">
    <source>
        <dbReference type="SAM" id="Phobius"/>
    </source>
</evidence>
<gene>
    <name evidence="2" type="ORF">BpHYR1_015257</name>
</gene>
<organism evidence="2 3">
    <name type="scientific">Brachionus plicatilis</name>
    <name type="common">Marine rotifer</name>
    <name type="synonym">Brachionus muelleri</name>
    <dbReference type="NCBI Taxonomy" id="10195"/>
    <lineage>
        <taxon>Eukaryota</taxon>
        <taxon>Metazoa</taxon>
        <taxon>Spiralia</taxon>
        <taxon>Gnathifera</taxon>
        <taxon>Rotifera</taxon>
        <taxon>Eurotatoria</taxon>
        <taxon>Monogononta</taxon>
        <taxon>Pseudotrocha</taxon>
        <taxon>Ploima</taxon>
        <taxon>Brachionidae</taxon>
        <taxon>Brachionus</taxon>
    </lineage>
</organism>
<protein>
    <submittedName>
        <fullName evidence="2">Uncharacterized protein</fullName>
    </submittedName>
</protein>
<evidence type="ECO:0000313" key="3">
    <source>
        <dbReference type="Proteomes" id="UP000276133"/>
    </source>
</evidence>
<dbReference type="AlphaFoldDB" id="A0A3M7Q3M9"/>
<feature type="transmembrane region" description="Helical" evidence="1">
    <location>
        <begin position="21"/>
        <end position="39"/>
    </location>
</feature>
<name>A0A3M7Q3M9_BRAPC</name>
<sequence>MRKKFSISKFKFLQSFKNRFIKIYILLCYDCIILLQSRLNRILYKRDVVITFLGYFCVNQDIDFLELKAKDKIFVILKATLNGFMNLRSLKYVIWFPKNASADKSWRIILNKKMVIFSKKNFKIASFKTLILLSLKLNKNGHFKILHMTCQVVIEKNGDWSNH</sequence>
<keyword evidence="1" id="KW-0472">Membrane</keyword>
<dbReference type="EMBL" id="REGN01007598">
    <property type="protein sequence ID" value="RNA05809.1"/>
    <property type="molecule type" value="Genomic_DNA"/>
</dbReference>
<accession>A0A3M7Q3M9</accession>
<keyword evidence="3" id="KW-1185">Reference proteome</keyword>
<comment type="caution">
    <text evidence="2">The sequence shown here is derived from an EMBL/GenBank/DDBJ whole genome shotgun (WGS) entry which is preliminary data.</text>
</comment>